<keyword evidence="2" id="KW-0238">DNA-binding</keyword>
<comment type="caution">
    <text evidence="5">The sequence shown here is derived from an EMBL/GenBank/DDBJ whole genome shotgun (WGS) entry which is preliminary data.</text>
</comment>
<dbReference type="RefSeq" id="WP_132831334.1">
    <property type="nucleotide sequence ID" value="NZ_SMFP01000020.1"/>
</dbReference>
<feature type="domain" description="HTH gntR-type" evidence="4">
    <location>
        <begin position="8"/>
        <end position="76"/>
    </location>
</feature>
<evidence type="ECO:0000313" key="5">
    <source>
        <dbReference type="EMBL" id="TDE34373.1"/>
    </source>
</evidence>
<dbReference type="InterPro" id="IPR036390">
    <property type="entry name" value="WH_DNA-bd_sf"/>
</dbReference>
<dbReference type="Proteomes" id="UP000294662">
    <property type="component" value="Unassembled WGS sequence"/>
</dbReference>
<protein>
    <submittedName>
        <fullName evidence="5">UTRA domain-containing protein</fullName>
    </submittedName>
</protein>
<dbReference type="AlphaFoldDB" id="A0A4R5EJ90"/>
<evidence type="ECO:0000256" key="2">
    <source>
        <dbReference type="ARBA" id="ARBA00023125"/>
    </source>
</evidence>
<dbReference type="PANTHER" id="PTHR44846:SF16">
    <property type="entry name" value="TRANSCRIPTIONAL REGULATOR PHNF-RELATED"/>
    <property type="match status" value="1"/>
</dbReference>
<dbReference type="Pfam" id="PF07702">
    <property type="entry name" value="UTRA"/>
    <property type="match status" value="1"/>
</dbReference>
<dbReference type="CDD" id="cd07377">
    <property type="entry name" value="WHTH_GntR"/>
    <property type="match status" value="1"/>
</dbReference>
<accession>A0A4R5EJ90</accession>
<dbReference type="PRINTS" id="PR00035">
    <property type="entry name" value="HTHGNTR"/>
</dbReference>
<dbReference type="InterPro" id="IPR028978">
    <property type="entry name" value="Chorismate_lyase_/UTRA_dom_sf"/>
</dbReference>
<evidence type="ECO:0000259" key="4">
    <source>
        <dbReference type="PROSITE" id="PS50949"/>
    </source>
</evidence>
<dbReference type="InterPro" id="IPR050679">
    <property type="entry name" value="Bact_HTH_transcr_reg"/>
</dbReference>
<dbReference type="PROSITE" id="PS50949">
    <property type="entry name" value="HTH_GNTR"/>
    <property type="match status" value="1"/>
</dbReference>
<reference evidence="5 6" key="1">
    <citation type="submission" date="2019-03" db="EMBL/GenBank/DDBJ databases">
        <authorList>
            <person name="Zhang S."/>
        </authorList>
    </citation>
    <scope>NUCLEOTIDE SEQUENCE [LARGE SCALE GENOMIC DNA]</scope>
    <source>
        <strain evidence="5 6">S4J41</strain>
    </source>
</reference>
<dbReference type="InterPro" id="IPR000524">
    <property type="entry name" value="Tscrpt_reg_HTH_GntR"/>
</dbReference>
<dbReference type="SUPFAM" id="SSF46785">
    <property type="entry name" value="Winged helix' DNA-binding domain"/>
    <property type="match status" value="1"/>
</dbReference>
<dbReference type="OrthoDB" id="9808698at2"/>
<organism evidence="5 6">
    <name type="scientific">Antarcticimicrobium sediminis</name>
    <dbReference type="NCBI Taxonomy" id="2546227"/>
    <lineage>
        <taxon>Bacteria</taxon>
        <taxon>Pseudomonadati</taxon>
        <taxon>Pseudomonadota</taxon>
        <taxon>Alphaproteobacteria</taxon>
        <taxon>Rhodobacterales</taxon>
        <taxon>Paracoccaceae</taxon>
        <taxon>Antarcticimicrobium</taxon>
    </lineage>
</organism>
<sequence>MARTAGPETHHTRILEEFRQKIVDRIWGPGFQLDKETDLATQYGVSRMTMNKVLTQLAQEGFVVRRKRSGTFVSKARTQAAVMPINNLADEVEALGKTYRWQLFAAEIRVPQAAELRLLGVESPPIPDEVIVLGGMHYADDEPFCLETRAINVDVVPNARDVDFATQVPGHWLLQSMPWSTARNAIRAVNVAGSEARNLDLPVGAACLEILRKTVMGSDWVTYARLLYPGEAFQLTAEFKTKVTPKALAPQS</sequence>
<dbReference type="Pfam" id="PF00392">
    <property type="entry name" value="GntR"/>
    <property type="match status" value="1"/>
</dbReference>
<dbReference type="SMART" id="SM00866">
    <property type="entry name" value="UTRA"/>
    <property type="match status" value="1"/>
</dbReference>
<dbReference type="PANTHER" id="PTHR44846">
    <property type="entry name" value="MANNOSYL-D-GLYCERATE TRANSPORT/METABOLISM SYSTEM REPRESSOR MNGR-RELATED"/>
    <property type="match status" value="1"/>
</dbReference>
<dbReference type="Gene3D" id="1.10.10.10">
    <property type="entry name" value="Winged helix-like DNA-binding domain superfamily/Winged helix DNA-binding domain"/>
    <property type="match status" value="1"/>
</dbReference>
<dbReference type="GO" id="GO:0003677">
    <property type="term" value="F:DNA binding"/>
    <property type="evidence" value="ECO:0007669"/>
    <property type="project" value="UniProtKB-KW"/>
</dbReference>
<evidence type="ECO:0000256" key="3">
    <source>
        <dbReference type="ARBA" id="ARBA00023163"/>
    </source>
</evidence>
<gene>
    <name evidence="5" type="ORF">E1B25_19905</name>
</gene>
<dbReference type="InterPro" id="IPR036388">
    <property type="entry name" value="WH-like_DNA-bd_sf"/>
</dbReference>
<keyword evidence="3" id="KW-0804">Transcription</keyword>
<dbReference type="InterPro" id="IPR011663">
    <property type="entry name" value="UTRA"/>
</dbReference>
<dbReference type="SUPFAM" id="SSF64288">
    <property type="entry name" value="Chorismate lyase-like"/>
    <property type="match status" value="1"/>
</dbReference>
<keyword evidence="6" id="KW-1185">Reference proteome</keyword>
<proteinExistence type="predicted"/>
<dbReference type="SMART" id="SM00345">
    <property type="entry name" value="HTH_GNTR"/>
    <property type="match status" value="1"/>
</dbReference>
<keyword evidence="1" id="KW-0805">Transcription regulation</keyword>
<dbReference type="EMBL" id="SMFP01000020">
    <property type="protein sequence ID" value="TDE34373.1"/>
    <property type="molecule type" value="Genomic_DNA"/>
</dbReference>
<evidence type="ECO:0000256" key="1">
    <source>
        <dbReference type="ARBA" id="ARBA00023015"/>
    </source>
</evidence>
<dbReference type="Gene3D" id="3.40.1410.10">
    <property type="entry name" value="Chorismate lyase-like"/>
    <property type="match status" value="1"/>
</dbReference>
<evidence type="ECO:0000313" key="6">
    <source>
        <dbReference type="Proteomes" id="UP000294662"/>
    </source>
</evidence>
<name>A0A4R5EJ90_9RHOB</name>
<dbReference type="GO" id="GO:0003700">
    <property type="term" value="F:DNA-binding transcription factor activity"/>
    <property type="evidence" value="ECO:0007669"/>
    <property type="project" value="InterPro"/>
</dbReference>